<accession>A0A561VMA8</accession>
<reference evidence="3 4" key="1">
    <citation type="submission" date="2019-06" db="EMBL/GenBank/DDBJ databases">
        <title>Sequencing the genomes of 1000 actinobacteria strains.</title>
        <authorList>
            <person name="Klenk H.-P."/>
        </authorList>
    </citation>
    <scope>NUCLEOTIDE SEQUENCE [LARGE SCALE GENOMIC DNA]</scope>
    <source>
        <strain evidence="3 4">DSM 43866</strain>
    </source>
</reference>
<keyword evidence="3" id="KW-0121">Carboxypeptidase</keyword>
<dbReference type="InterPro" id="IPR001466">
    <property type="entry name" value="Beta-lactam-related"/>
</dbReference>
<dbReference type="InterPro" id="IPR050491">
    <property type="entry name" value="AmpC-like"/>
</dbReference>
<dbReference type="InterPro" id="IPR012338">
    <property type="entry name" value="Beta-lactam/transpept-like"/>
</dbReference>
<dbReference type="PANTHER" id="PTHR46825:SF7">
    <property type="entry name" value="D-ALANYL-D-ALANINE CARBOXYPEPTIDASE"/>
    <property type="match status" value="1"/>
</dbReference>
<dbReference type="GO" id="GO:0004180">
    <property type="term" value="F:carboxypeptidase activity"/>
    <property type="evidence" value="ECO:0007669"/>
    <property type="project" value="UniProtKB-KW"/>
</dbReference>
<evidence type="ECO:0000256" key="1">
    <source>
        <dbReference type="SAM" id="SignalP"/>
    </source>
</evidence>
<dbReference type="Proteomes" id="UP000320239">
    <property type="component" value="Unassembled WGS sequence"/>
</dbReference>
<evidence type="ECO:0000313" key="3">
    <source>
        <dbReference type="EMBL" id="TWG12759.1"/>
    </source>
</evidence>
<keyword evidence="1" id="KW-0732">Signal</keyword>
<dbReference type="RefSeq" id="WP_203723644.1">
    <property type="nucleotide sequence ID" value="NZ_BOMX01000088.1"/>
</dbReference>
<organism evidence="3 4">
    <name type="scientific">Actinoplanes teichomyceticus</name>
    <dbReference type="NCBI Taxonomy" id="1867"/>
    <lineage>
        <taxon>Bacteria</taxon>
        <taxon>Bacillati</taxon>
        <taxon>Actinomycetota</taxon>
        <taxon>Actinomycetes</taxon>
        <taxon>Micromonosporales</taxon>
        <taxon>Micromonosporaceae</taxon>
        <taxon>Actinoplanes</taxon>
    </lineage>
</organism>
<gene>
    <name evidence="3" type="ORF">FHX34_105627</name>
</gene>
<feature type="chain" id="PRO_5022238792" evidence="1">
    <location>
        <begin position="26"/>
        <end position="372"/>
    </location>
</feature>
<keyword evidence="4" id="KW-1185">Reference proteome</keyword>
<dbReference type="SUPFAM" id="SSF56601">
    <property type="entry name" value="beta-lactamase/transpeptidase-like"/>
    <property type="match status" value="1"/>
</dbReference>
<dbReference type="PANTHER" id="PTHR46825">
    <property type="entry name" value="D-ALANYL-D-ALANINE-CARBOXYPEPTIDASE/ENDOPEPTIDASE AMPH"/>
    <property type="match status" value="1"/>
</dbReference>
<dbReference type="AlphaFoldDB" id="A0A561VMA8"/>
<feature type="signal peptide" evidence="1">
    <location>
        <begin position="1"/>
        <end position="25"/>
    </location>
</feature>
<proteinExistence type="predicted"/>
<evidence type="ECO:0000259" key="2">
    <source>
        <dbReference type="Pfam" id="PF00144"/>
    </source>
</evidence>
<feature type="domain" description="Beta-lactamase-related" evidence="2">
    <location>
        <begin position="53"/>
        <end position="331"/>
    </location>
</feature>
<sequence>MRIRRITAVLALTALSLVVAAPATAATPARATPAGHGDLRRDLGAIVDAGATAALAEVADRSGTRRAAAGVAQLGRPAPAPTGGRFRIGSVSKTFLATVILQLEAERRLRLDDTVQRWLPGVVPGGDRITLRQLLNHTSGLYDYTDALDLSPQGWLAQRFRSWEPAELVALATAQPPLFAPGTDWSYSNTNYVLLGMVVETVTGNDHAAEIQRRIIGPLGLRQTESPGEKASITGPHAHGYLPVGPQGAQKPVDVTRMNPSVADAAGDMISSTADLNTFFAALLGGRLLPPAQLAAMTTMVPGHDYGLGLERTPLSCGVTLYGHGGGIFGYATGSFHTRDGSRRLSLSINPYQGDFDPALETLIDRVFCPAG</sequence>
<name>A0A561VMA8_ACTTI</name>
<evidence type="ECO:0000313" key="4">
    <source>
        <dbReference type="Proteomes" id="UP000320239"/>
    </source>
</evidence>
<keyword evidence="3" id="KW-0645">Protease</keyword>
<dbReference type="Pfam" id="PF00144">
    <property type="entry name" value="Beta-lactamase"/>
    <property type="match status" value="1"/>
</dbReference>
<protein>
    <submittedName>
        <fullName evidence="3">D-alanyl-D-alanine carboxypeptidase</fullName>
    </submittedName>
</protein>
<keyword evidence="3" id="KW-0378">Hydrolase</keyword>
<comment type="caution">
    <text evidence="3">The sequence shown here is derived from an EMBL/GenBank/DDBJ whole genome shotgun (WGS) entry which is preliminary data.</text>
</comment>
<dbReference type="Gene3D" id="3.40.710.10">
    <property type="entry name" value="DD-peptidase/beta-lactamase superfamily"/>
    <property type="match status" value="1"/>
</dbReference>
<dbReference type="EMBL" id="VIWY01000005">
    <property type="protein sequence ID" value="TWG12759.1"/>
    <property type="molecule type" value="Genomic_DNA"/>
</dbReference>